<accession>A0A0L0VCQ6</accession>
<evidence type="ECO:0000313" key="3">
    <source>
        <dbReference type="Proteomes" id="UP000054564"/>
    </source>
</evidence>
<sequence length="922" mass="103349">MARGRTSAANSTAGSGNSTNQSQNPRRSSRVTTPLRSNILVSTPADSRRSLAAPPNASAKKRRRQATSSPAGSGQPSSVGTVAARTNHPPINRPRPPIPKPTKTVKRKVFQPLKNKSGISKTPGSAATRDGTAPSTDNLASQQCEAYDYDQDSEVEIEQINSKAQNKQADNDDDDNFSYVDDFFEPPFWKEGAAKNNKGCKNRAKAKQAGHWLPETVAERLAREAKDSKQSKLTGFVPTKRFECQVLNQILVIWQVRHALPWSRIEDPELRAAFLYSNKEARLYSQRWSADEAKQLYAGLRKKVFEELDNLDMTFTLIHDVWTTKGNRFAFIGAAVTYINSDWQFVVRHLALKMIPWKHKGELLARLIVNLLKKRNLHKKITQTTDSGSNNNTMASMMYELFDIDSDGQMTWDPASMHIRCLCHKLALVVNAGLQALTLKTLPPAKIKQSVLGFFPVLGKLPEVTEADEDETSDPDPEVPEVNRLEDIVEEDEAEEAYESDYGNADDEGSNSDSASEVHPDDQDEAEPRVVNPNERPFQSGPAQMGSARHIKSAKLRALTDQLDVIIKQITRSAAQRGLFEQTVKSMGIQCLPLIAGYGIRWNIKYESHRRALLAREVIDRILKEDQESLEKSRRKSRGRNTAAIISQFDDITFSAGDWQDIQELNWELEVFVRLTEQFEGNHLSGAHVIPKYLELKEDLEEKTNGCHKSDALYPMYCAMAKRVSKYLTEALACDSLVLAMLVHPCYRITLFVLVFGQESSEVARCNQLIQGEFARIKERISSKAAGLKTLTPDTQQKQSTSTDSKGLMACLALLNKKTPSAQEHELQLFLTADMTFSPEDITHPDFPLKWWKPSWPEATWRHQRVAVLWSDCFRQCPMFAVTTVVGCSLQQCLAVLIASCGSVRISPSPVHSKQLGRFYLS</sequence>
<feature type="compositionally biased region" description="Pro residues" evidence="1">
    <location>
        <begin position="91"/>
        <end position="100"/>
    </location>
</feature>
<organism evidence="2 3">
    <name type="scientific">Puccinia striiformis f. sp. tritici PST-78</name>
    <dbReference type="NCBI Taxonomy" id="1165861"/>
    <lineage>
        <taxon>Eukaryota</taxon>
        <taxon>Fungi</taxon>
        <taxon>Dikarya</taxon>
        <taxon>Basidiomycota</taxon>
        <taxon>Pucciniomycotina</taxon>
        <taxon>Pucciniomycetes</taxon>
        <taxon>Pucciniales</taxon>
        <taxon>Pucciniaceae</taxon>
        <taxon>Puccinia</taxon>
    </lineage>
</organism>
<feature type="compositionally biased region" description="Polar residues" evidence="1">
    <location>
        <begin position="66"/>
        <end position="80"/>
    </location>
</feature>
<dbReference type="AlphaFoldDB" id="A0A0L0VCQ6"/>
<feature type="compositionally biased region" description="Acidic residues" evidence="1">
    <location>
        <begin position="465"/>
        <end position="479"/>
    </location>
</feature>
<dbReference type="Proteomes" id="UP000054564">
    <property type="component" value="Unassembled WGS sequence"/>
</dbReference>
<evidence type="ECO:0008006" key="4">
    <source>
        <dbReference type="Google" id="ProtNLM"/>
    </source>
</evidence>
<protein>
    <recommendedName>
        <fullName evidence="4">HAT C-terminal dimerisation domain-containing protein</fullName>
    </recommendedName>
</protein>
<dbReference type="EMBL" id="AJIL01000073">
    <property type="protein sequence ID" value="KNE97050.1"/>
    <property type="molecule type" value="Genomic_DNA"/>
</dbReference>
<dbReference type="InterPro" id="IPR012337">
    <property type="entry name" value="RNaseH-like_sf"/>
</dbReference>
<feature type="region of interest" description="Disordered" evidence="1">
    <location>
        <begin position="464"/>
        <end position="550"/>
    </location>
</feature>
<feature type="compositionally biased region" description="Polar residues" evidence="1">
    <location>
        <begin position="21"/>
        <end position="45"/>
    </location>
</feature>
<feature type="compositionally biased region" description="Acidic residues" evidence="1">
    <location>
        <begin position="488"/>
        <end position="510"/>
    </location>
</feature>
<feature type="region of interest" description="Disordered" evidence="1">
    <location>
        <begin position="1"/>
        <end position="140"/>
    </location>
</feature>
<reference evidence="3" key="1">
    <citation type="submission" date="2014-03" db="EMBL/GenBank/DDBJ databases">
        <title>The Genome Sequence of Puccinia striiformis f. sp. tritici PST-78.</title>
        <authorList>
            <consortium name="The Broad Institute Genome Sequencing Platform"/>
            <person name="Cuomo C."/>
            <person name="Hulbert S."/>
            <person name="Chen X."/>
            <person name="Walker B."/>
            <person name="Young S.K."/>
            <person name="Zeng Q."/>
            <person name="Gargeya S."/>
            <person name="Fitzgerald M."/>
            <person name="Haas B."/>
            <person name="Abouelleil A."/>
            <person name="Alvarado L."/>
            <person name="Arachchi H.M."/>
            <person name="Berlin A.M."/>
            <person name="Chapman S.B."/>
            <person name="Goldberg J."/>
            <person name="Griggs A."/>
            <person name="Gujja S."/>
            <person name="Hansen M."/>
            <person name="Howarth C."/>
            <person name="Imamovic A."/>
            <person name="Larimer J."/>
            <person name="McCowan C."/>
            <person name="Montmayeur A."/>
            <person name="Murphy C."/>
            <person name="Neiman D."/>
            <person name="Pearson M."/>
            <person name="Priest M."/>
            <person name="Roberts A."/>
            <person name="Saif S."/>
            <person name="Shea T."/>
            <person name="Sisk P."/>
            <person name="Sykes S."/>
            <person name="Wortman J."/>
            <person name="Nusbaum C."/>
            <person name="Birren B."/>
        </authorList>
    </citation>
    <scope>NUCLEOTIDE SEQUENCE [LARGE SCALE GENOMIC DNA]</scope>
    <source>
        <strain evidence="3">race PST-78</strain>
    </source>
</reference>
<gene>
    <name evidence="2" type="ORF">PSTG_09624</name>
</gene>
<dbReference type="PANTHER" id="PTHR47501:SF5">
    <property type="entry name" value="HAT C-TERMINAL DIMERISATION DOMAIN-CONTAINING PROTEIN"/>
    <property type="match status" value="1"/>
</dbReference>
<name>A0A0L0VCQ6_9BASI</name>
<dbReference type="PANTHER" id="PTHR47501">
    <property type="entry name" value="TRANSPOSASE-RELATED"/>
    <property type="match status" value="1"/>
</dbReference>
<evidence type="ECO:0000256" key="1">
    <source>
        <dbReference type="SAM" id="MobiDB-lite"/>
    </source>
</evidence>
<proteinExistence type="predicted"/>
<dbReference type="SUPFAM" id="SSF53098">
    <property type="entry name" value="Ribonuclease H-like"/>
    <property type="match status" value="1"/>
</dbReference>
<comment type="caution">
    <text evidence="2">The sequence shown here is derived from an EMBL/GenBank/DDBJ whole genome shotgun (WGS) entry which is preliminary data.</text>
</comment>
<feature type="compositionally biased region" description="Low complexity" evidence="1">
    <location>
        <begin position="1"/>
        <end position="20"/>
    </location>
</feature>
<keyword evidence="3" id="KW-1185">Reference proteome</keyword>
<evidence type="ECO:0000313" key="2">
    <source>
        <dbReference type="EMBL" id="KNE97050.1"/>
    </source>
</evidence>